<name>A0ACC0BFV3_CATRO</name>
<proteinExistence type="predicted"/>
<reference evidence="2" key="1">
    <citation type="journal article" date="2023" name="Nat. Plants">
        <title>Single-cell RNA sequencing provides a high-resolution roadmap for understanding the multicellular compartmentation of specialized metabolism.</title>
        <authorList>
            <person name="Sun S."/>
            <person name="Shen X."/>
            <person name="Li Y."/>
            <person name="Li Y."/>
            <person name="Wang S."/>
            <person name="Li R."/>
            <person name="Zhang H."/>
            <person name="Shen G."/>
            <person name="Guo B."/>
            <person name="Wei J."/>
            <person name="Xu J."/>
            <person name="St-Pierre B."/>
            <person name="Chen S."/>
            <person name="Sun C."/>
        </authorList>
    </citation>
    <scope>NUCLEOTIDE SEQUENCE [LARGE SCALE GENOMIC DNA]</scope>
</reference>
<evidence type="ECO:0000313" key="2">
    <source>
        <dbReference type="Proteomes" id="UP001060085"/>
    </source>
</evidence>
<evidence type="ECO:0000313" key="1">
    <source>
        <dbReference type="EMBL" id="KAI5671551.1"/>
    </source>
</evidence>
<protein>
    <submittedName>
        <fullName evidence="1">Uncharacterized protein</fullName>
    </submittedName>
</protein>
<accession>A0ACC0BFV3</accession>
<organism evidence="1 2">
    <name type="scientific">Catharanthus roseus</name>
    <name type="common">Madagascar periwinkle</name>
    <name type="synonym">Vinca rosea</name>
    <dbReference type="NCBI Taxonomy" id="4058"/>
    <lineage>
        <taxon>Eukaryota</taxon>
        <taxon>Viridiplantae</taxon>
        <taxon>Streptophyta</taxon>
        <taxon>Embryophyta</taxon>
        <taxon>Tracheophyta</taxon>
        <taxon>Spermatophyta</taxon>
        <taxon>Magnoliopsida</taxon>
        <taxon>eudicotyledons</taxon>
        <taxon>Gunneridae</taxon>
        <taxon>Pentapetalae</taxon>
        <taxon>asterids</taxon>
        <taxon>lamiids</taxon>
        <taxon>Gentianales</taxon>
        <taxon>Apocynaceae</taxon>
        <taxon>Rauvolfioideae</taxon>
        <taxon>Vinceae</taxon>
        <taxon>Catharanthinae</taxon>
        <taxon>Catharanthus</taxon>
    </lineage>
</organism>
<sequence>MINLQKLRKSCILKWVFSYSCNNYFRSSRTILCPIESHHIAQSLRFFGNKVAGESEISEKVSQLSAAARKDAQAALLEYLHSTRSFQFMDAEHMSKNSPHFLEKLVEKVGNKREIGRSLTRFLRYHPINEFEPFFESIGLRPSECNSFLPRELMFLNDDPYLLENYNVLCNYGIARNKIGKIYRGAPEAFRYGNAVLHSKLKSLENQGLDQTKVIKLVTSSPNVLVGDVSTDFFKVLEKLRSIRIVYDWVQGHLLGGDSYNWRSVLELLCLFSKIGCTDEQLRRLIHQHPELLFSASGHLSFSLIAFLMKFGCTPNEICTVFLQFPEIPVGKFVANLRNCYMFLIGIEMAYPDIQNIFCSHALLLGSCSLKKVNSLLGSLSIGKKRMCKIIKEDPEVLKNWVFGKKVERLPISEEELQSQMMKTKFLLDLGFAENSKEMKRAIKVFRGKGKELQERFDCLVNAGLDPKDVSAMVKVSPHILNQSKDVIETKINYLVHGLGYPLSVLKKFPSFINYTIQRVKLRISMYNWLKDVGAADPKLALSTLLACSEKIFLRTYVNSHPKGPEVWESLKKKICSV</sequence>
<dbReference type="EMBL" id="CM044703">
    <property type="protein sequence ID" value="KAI5671551.1"/>
    <property type="molecule type" value="Genomic_DNA"/>
</dbReference>
<dbReference type="Proteomes" id="UP001060085">
    <property type="component" value="Linkage Group LG03"/>
</dbReference>
<comment type="caution">
    <text evidence="1">The sequence shown here is derived from an EMBL/GenBank/DDBJ whole genome shotgun (WGS) entry which is preliminary data.</text>
</comment>
<keyword evidence="2" id="KW-1185">Reference proteome</keyword>
<gene>
    <name evidence="1" type="ORF">M9H77_11915</name>
</gene>